<dbReference type="EC" id="2.7.13.3" evidence="3"/>
<dbReference type="FunFam" id="1.10.287.130:FF:000001">
    <property type="entry name" value="Two-component sensor histidine kinase"/>
    <property type="match status" value="1"/>
</dbReference>
<keyword evidence="12" id="KW-0902">Two-component regulatory system</keyword>
<name>A0A135YWH2_9FIRM</name>
<feature type="transmembrane region" description="Helical" evidence="14">
    <location>
        <begin position="335"/>
        <end position="352"/>
    </location>
</feature>
<reference evidence="16 17" key="1">
    <citation type="submission" date="2016-02" db="EMBL/GenBank/DDBJ databases">
        <authorList>
            <person name="Wen L."/>
            <person name="He K."/>
            <person name="Yang H."/>
        </authorList>
    </citation>
    <scope>NUCLEOTIDE SEQUENCE [LARGE SCALE GENOMIC DNA]</scope>
    <source>
        <strain evidence="16 17">MJR8628A</strain>
    </source>
</reference>
<gene>
    <name evidence="16" type="ORF">HMPREF3195_00549</name>
</gene>
<dbReference type="PATRIC" id="fig|1261.5.peg.555"/>
<evidence type="ECO:0000256" key="6">
    <source>
        <dbReference type="ARBA" id="ARBA00022679"/>
    </source>
</evidence>
<dbReference type="GO" id="GO:0000155">
    <property type="term" value="F:phosphorelay sensor kinase activity"/>
    <property type="evidence" value="ECO:0007669"/>
    <property type="project" value="InterPro"/>
</dbReference>
<evidence type="ECO:0000256" key="11">
    <source>
        <dbReference type="ARBA" id="ARBA00022989"/>
    </source>
</evidence>
<dbReference type="GO" id="GO:0005886">
    <property type="term" value="C:plasma membrane"/>
    <property type="evidence" value="ECO:0007669"/>
    <property type="project" value="UniProtKB-SubCell"/>
</dbReference>
<evidence type="ECO:0000256" key="4">
    <source>
        <dbReference type="ARBA" id="ARBA00022475"/>
    </source>
</evidence>
<proteinExistence type="predicted"/>
<dbReference type="GO" id="GO:0005524">
    <property type="term" value="F:ATP binding"/>
    <property type="evidence" value="ECO:0007669"/>
    <property type="project" value="UniProtKB-KW"/>
</dbReference>
<dbReference type="SMART" id="SM00388">
    <property type="entry name" value="HisKA"/>
    <property type="match status" value="1"/>
</dbReference>
<dbReference type="InterPro" id="IPR050398">
    <property type="entry name" value="HssS/ArlS-like"/>
</dbReference>
<dbReference type="PANTHER" id="PTHR45528:SF1">
    <property type="entry name" value="SENSOR HISTIDINE KINASE CPXA"/>
    <property type="match status" value="1"/>
</dbReference>
<dbReference type="SMART" id="SM00387">
    <property type="entry name" value="HATPase_c"/>
    <property type="match status" value="1"/>
</dbReference>
<keyword evidence="13 14" id="KW-0472">Membrane</keyword>
<evidence type="ECO:0000256" key="3">
    <source>
        <dbReference type="ARBA" id="ARBA00012438"/>
    </source>
</evidence>
<evidence type="ECO:0000256" key="10">
    <source>
        <dbReference type="ARBA" id="ARBA00022840"/>
    </source>
</evidence>
<evidence type="ECO:0000256" key="9">
    <source>
        <dbReference type="ARBA" id="ARBA00022777"/>
    </source>
</evidence>
<evidence type="ECO:0000256" key="7">
    <source>
        <dbReference type="ARBA" id="ARBA00022692"/>
    </source>
</evidence>
<dbReference type="SUPFAM" id="SSF47384">
    <property type="entry name" value="Homodimeric domain of signal transducing histidine kinase"/>
    <property type="match status" value="1"/>
</dbReference>
<dbReference type="Pfam" id="PF00512">
    <property type="entry name" value="HisKA"/>
    <property type="match status" value="1"/>
</dbReference>
<evidence type="ECO:0000313" key="16">
    <source>
        <dbReference type="EMBL" id="KXI13746.1"/>
    </source>
</evidence>
<dbReference type="AlphaFoldDB" id="A0A135YWH2"/>
<dbReference type="eggNOG" id="COG2205">
    <property type="taxonomic scope" value="Bacteria"/>
</dbReference>
<dbReference type="SUPFAM" id="SSF55874">
    <property type="entry name" value="ATPase domain of HSP90 chaperone/DNA topoisomerase II/histidine kinase"/>
    <property type="match status" value="1"/>
</dbReference>
<dbReference type="InterPro" id="IPR005467">
    <property type="entry name" value="His_kinase_dom"/>
</dbReference>
<dbReference type="PANTHER" id="PTHR45528">
    <property type="entry name" value="SENSOR HISTIDINE KINASE CPXA"/>
    <property type="match status" value="1"/>
</dbReference>
<evidence type="ECO:0000256" key="2">
    <source>
        <dbReference type="ARBA" id="ARBA00004651"/>
    </source>
</evidence>
<dbReference type="Gene3D" id="1.10.287.130">
    <property type="match status" value="1"/>
</dbReference>
<dbReference type="Gene3D" id="3.30.565.10">
    <property type="entry name" value="Histidine kinase-like ATPase, C-terminal domain"/>
    <property type="match status" value="1"/>
</dbReference>
<dbReference type="RefSeq" id="WP_061101687.1">
    <property type="nucleotide sequence ID" value="NZ_JADMXM010000016.1"/>
</dbReference>
<keyword evidence="4" id="KW-1003">Cell membrane</keyword>
<evidence type="ECO:0000256" key="8">
    <source>
        <dbReference type="ARBA" id="ARBA00022741"/>
    </source>
</evidence>
<comment type="caution">
    <text evidence="16">The sequence shown here is derived from an EMBL/GenBank/DDBJ whole genome shotgun (WGS) entry which is preliminary data.</text>
</comment>
<keyword evidence="5" id="KW-0597">Phosphoprotein</keyword>
<keyword evidence="9 16" id="KW-0418">Kinase</keyword>
<dbReference type="InterPro" id="IPR003661">
    <property type="entry name" value="HisK_dim/P_dom"/>
</dbReference>
<dbReference type="InterPro" id="IPR036097">
    <property type="entry name" value="HisK_dim/P_sf"/>
</dbReference>
<comment type="catalytic activity">
    <reaction evidence="1">
        <text>ATP + protein L-histidine = ADP + protein N-phospho-L-histidine.</text>
        <dbReference type="EC" id="2.7.13.3"/>
    </reaction>
</comment>
<protein>
    <recommendedName>
        <fullName evidence="3">histidine kinase</fullName>
        <ecNumber evidence="3">2.7.13.3</ecNumber>
    </recommendedName>
</protein>
<evidence type="ECO:0000259" key="15">
    <source>
        <dbReference type="PROSITE" id="PS50109"/>
    </source>
</evidence>
<dbReference type="Pfam" id="PF02518">
    <property type="entry name" value="HATPase_c"/>
    <property type="match status" value="1"/>
</dbReference>
<dbReference type="CDD" id="cd00082">
    <property type="entry name" value="HisKA"/>
    <property type="match status" value="1"/>
</dbReference>
<dbReference type="InterPro" id="IPR036890">
    <property type="entry name" value="HATPase_C_sf"/>
</dbReference>
<feature type="transmembrane region" description="Helical" evidence="14">
    <location>
        <begin position="481"/>
        <end position="498"/>
    </location>
</feature>
<feature type="transmembrane region" description="Helical" evidence="14">
    <location>
        <begin position="457"/>
        <end position="475"/>
    </location>
</feature>
<dbReference type="STRING" id="1261.HMPREF3195_00549"/>
<evidence type="ECO:0000256" key="5">
    <source>
        <dbReference type="ARBA" id="ARBA00022553"/>
    </source>
</evidence>
<feature type="domain" description="Histidine kinase" evidence="15">
    <location>
        <begin position="573"/>
        <end position="786"/>
    </location>
</feature>
<keyword evidence="10" id="KW-0067">ATP-binding</keyword>
<feature type="transmembrane region" description="Helical" evidence="14">
    <location>
        <begin position="21"/>
        <end position="44"/>
    </location>
</feature>
<evidence type="ECO:0000256" key="13">
    <source>
        <dbReference type="ARBA" id="ARBA00023136"/>
    </source>
</evidence>
<dbReference type="Proteomes" id="UP000070326">
    <property type="component" value="Unassembled WGS sequence"/>
</dbReference>
<dbReference type="EMBL" id="LSQZ01000018">
    <property type="protein sequence ID" value="KXI13746.1"/>
    <property type="molecule type" value="Genomic_DNA"/>
</dbReference>
<feature type="transmembrane region" description="Helical" evidence="14">
    <location>
        <begin position="386"/>
        <end position="409"/>
    </location>
</feature>
<keyword evidence="8" id="KW-0547">Nucleotide-binding</keyword>
<comment type="subcellular location">
    <subcellularLocation>
        <location evidence="2">Cell membrane</location>
        <topology evidence="2">Multi-pass membrane protein</topology>
    </subcellularLocation>
</comment>
<evidence type="ECO:0000256" key="1">
    <source>
        <dbReference type="ARBA" id="ARBA00000085"/>
    </source>
</evidence>
<keyword evidence="7 14" id="KW-0812">Transmembrane</keyword>
<keyword evidence="11 14" id="KW-1133">Transmembrane helix</keyword>
<evidence type="ECO:0000313" key="17">
    <source>
        <dbReference type="Proteomes" id="UP000070326"/>
    </source>
</evidence>
<dbReference type="PROSITE" id="PS50109">
    <property type="entry name" value="HIS_KIN"/>
    <property type="match status" value="1"/>
</dbReference>
<organism evidence="16 17">
    <name type="scientific">Peptostreptococcus anaerobius</name>
    <dbReference type="NCBI Taxonomy" id="1261"/>
    <lineage>
        <taxon>Bacteria</taxon>
        <taxon>Bacillati</taxon>
        <taxon>Bacillota</taxon>
        <taxon>Clostridia</taxon>
        <taxon>Peptostreptococcales</taxon>
        <taxon>Peptostreptococcaceae</taxon>
        <taxon>Peptostreptococcus</taxon>
    </lineage>
</organism>
<keyword evidence="6" id="KW-0808">Transferase</keyword>
<sequence length="793" mass="92874">MDIKSTKYKKIFNRIDVKISKTYFTVLVNLIMVCLTAFTMYSYYGVELQLAKTKRSNPFDSLMYANSLFDSNYYLNYKASQNENNRIQRPADFYLSKSTIDKLVENVDVDYYSAKLEEEDIKNSFDESFKSVSDYILGSEGQQKYLTINTKTGHRISNYNFDNYIIDKILEYKDKRSNMNTHQRREVSKSISDHLSEKYRNYVVLEYDDKGNYKTLYTYGINEASFNNYFLQLESRKKLDEVYIVDPDHYEGFGAYSIDPIKNRIFVYALPNNLDISFYKPENSISYIMYDTEREVYDDFVSFQEKICLAIIIITLLIPTSQLKKYWGISTGLKLPLFVILSVATIIYFTFIDSVPKVYMLRETINGSILRGIMQSRIDPTWYRNIVNFINIVFWFCSYTFVFCYVVIFKRFVEYGPKKYIENNSVIYYILSRYFARVKAFINSVVLFDMSKKYNRLWIIGIVIVFAGATVLSVTKYTEPLPWVMSILIFLILMLSYIKVVSRQIKDVVEDYSKLLELTESIAKGDLDKDIESENIGVYNEIKLQLVSIKEAYKKSVQEEIRSQQMKSELISNVSHDLKTPLTSIITYSDLLMNMDTSGDARKYIETINRKSERLKILIDDMFEISKAQTGNIKLNLNYINVVELMKQTVGELEDILANRNIMLMTKYPEYKVILELDGEKTYRVFENLLVNMSKYAMPNTRAYVEIRDEGDEVLISFKNISENFIDFREDEIIERFIRGDRSRNTEGSGLGLSITKSYVELQKGAIEIVLDADLFKVNIRFKKTIDDLNNKK</sequence>
<evidence type="ECO:0000256" key="14">
    <source>
        <dbReference type="SAM" id="Phobius"/>
    </source>
</evidence>
<accession>A0A135YWH2</accession>
<evidence type="ECO:0000256" key="12">
    <source>
        <dbReference type="ARBA" id="ARBA00023012"/>
    </source>
</evidence>
<dbReference type="InterPro" id="IPR003594">
    <property type="entry name" value="HATPase_dom"/>
</dbReference>